<accession>A0A9N9WQS3</accession>
<reference evidence="7" key="2">
    <citation type="submission" date="2022-10" db="EMBL/GenBank/DDBJ databases">
        <authorList>
            <consortium name="ENA_rothamsted_submissions"/>
            <consortium name="culmorum"/>
            <person name="King R."/>
        </authorList>
    </citation>
    <scope>NUCLEOTIDE SEQUENCE</scope>
</reference>
<dbReference type="Proteomes" id="UP001153620">
    <property type="component" value="Chromosome 1"/>
</dbReference>
<dbReference type="SUPFAM" id="SSF47769">
    <property type="entry name" value="SAM/Pointed domain"/>
    <property type="match status" value="1"/>
</dbReference>
<dbReference type="InterPro" id="IPR046328">
    <property type="entry name" value="ETS_fam"/>
</dbReference>
<comment type="similarity">
    <text evidence="1 3">Belongs to the ETS family.</text>
</comment>
<keyword evidence="8" id="KW-1185">Reference proteome</keyword>
<dbReference type="PROSITE" id="PS51433">
    <property type="entry name" value="PNT"/>
    <property type="match status" value="1"/>
</dbReference>
<feature type="compositionally biased region" description="Basic and acidic residues" evidence="4">
    <location>
        <begin position="625"/>
        <end position="646"/>
    </location>
</feature>
<dbReference type="InterPro" id="IPR003118">
    <property type="entry name" value="Pointed_dom"/>
</dbReference>
<dbReference type="EMBL" id="OU895877">
    <property type="protein sequence ID" value="CAG9801434.1"/>
    <property type="molecule type" value="Genomic_DNA"/>
</dbReference>
<dbReference type="PROSITE" id="PS00345">
    <property type="entry name" value="ETS_DOMAIN_1"/>
    <property type="match status" value="1"/>
</dbReference>
<evidence type="ECO:0000313" key="8">
    <source>
        <dbReference type="Proteomes" id="UP001153620"/>
    </source>
</evidence>
<feature type="domain" description="PNT" evidence="6">
    <location>
        <begin position="61"/>
        <end position="145"/>
    </location>
</feature>
<feature type="region of interest" description="Disordered" evidence="4">
    <location>
        <begin position="548"/>
        <end position="567"/>
    </location>
</feature>
<dbReference type="SUPFAM" id="SSF46785">
    <property type="entry name" value="Winged helix' DNA-binding domain"/>
    <property type="match status" value="1"/>
</dbReference>
<evidence type="ECO:0000256" key="2">
    <source>
        <dbReference type="ARBA" id="ARBA00023125"/>
    </source>
</evidence>
<keyword evidence="2 3" id="KW-0238">DNA-binding</keyword>
<evidence type="ECO:0000256" key="1">
    <source>
        <dbReference type="ARBA" id="ARBA00005562"/>
    </source>
</evidence>
<feature type="region of interest" description="Disordered" evidence="4">
    <location>
        <begin position="344"/>
        <end position="371"/>
    </location>
</feature>
<evidence type="ECO:0000259" key="5">
    <source>
        <dbReference type="PROSITE" id="PS50061"/>
    </source>
</evidence>
<dbReference type="Pfam" id="PF00178">
    <property type="entry name" value="Ets"/>
    <property type="match status" value="1"/>
</dbReference>
<dbReference type="SMART" id="SM00413">
    <property type="entry name" value="ETS"/>
    <property type="match status" value="1"/>
</dbReference>
<dbReference type="Gene3D" id="1.10.10.10">
    <property type="entry name" value="Winged helix-like DNA-binding domain superfamily/Winged helix DNA-binding domain"/>
    <property type="match status" value="1"/>
</dbReference>
<dbReference type="SMART" id="SM00251">
    <property type="entry name" value="SAM_PNT"/>
    <property type="match status" value="1"/>
</dbReference>
<dbReference type="GO" id="GO:0005634">
    <property type="term" value="C:nucleus"/>
    <property type="evidence" value="ECO:0007669"/>
    <property type="project" value="UniProtKB-SubCell"/>
</dbReference>
<feature type="compositionally biased region" description="Low complexity" evidence="4">
    <location>
        <begin position="259"/>
        <end position="271"/>
    </location>
</feature>
<name>A0A9N9WQS3_9DIPT</name>
<dbReference type="AlphaFoldDB" id="A0A9N9WQS3"/>
<evidence type="ECO:0000256" key="4">
    <source>
        <dbReference type="SAM" id="MobiDB-lite"/>
    </source>
</evidence>
<evidence type="ECO:0000256" key="3">
    <source>
        <dbReference type="RuleBase" id="RU004019"/>
    </source>
</evidence>
<feature type="compositionally biased region" description="Basic and acidic residues" evidence="4">
    <location>
        <begin position="272"/>
        <end position="282"/>
    </location>
</feature>
<dbReference type="InterPro" id="IPR000418">
    <property type="entry name" value="Ets_dom"/>
</dbReference>
<feature type="compositionally biased region" description="Polar residues" evidence="4">
    <location>
        <begin position="202"/>
        <end position="255"/>
    </location>
</feature>
<feature type="region of interest" description="Disordered" evidence="4">
    <location>
        <begin position="152"/>
        <end position="178"/>
    </location>
</feature>
<feature type="compositionally biased region" description="Basic and acidic residues" evidence="4">
    <location>
        <begin position="1"/>
        <end position="24"/>
    </location>
</feature>
<dbReference type="FunFam" id="1.10.150.50:FF:000061">
    <property type="entry name" value="Ets DNA-binding protein pokkuri"/>
    <property type="match status" value="1"/>
</dbReference>
<dbReference type="InterPro" id="IPR013761">
    <property type="entry name" value="SAM/pointed_sf"/>
</dbReference>
<dbReference type="GO" id="GO:0030154">
    <property type="term" value="P:cell differentiation"/>
    <property type="evidence" value="ECO:0007669"/>
    <property type="project" value="TreeGrafter"/>
</dbReference>
<evidence type="ECO:0000259" key="6">
    <source>
        <dbReference type="PROSITE" id="PS51433"/>
    </source>
</evidence>
<reference evidence="7" key="1">
    <citation type="submission" date="2022-01" db="EMBL/GenBank/DDBJ databases">
        <authorList>
            <person name="King R."/>
        </authorList>
    </citation>
    <scope>NUCLEOTIDE SEQUENCE</scope>
</reference>
<feature type="region of interest" description="Disordered" evidence="4">
    <location>
        <begin position="489"/>
        <end position="508"/>
    </location>
</feature>
<evidence type="ECO:0000313" key="7">
    <source>
        <dbReference type="EMBL" id="CAG9801434.1"/>
    </source>
</evidence>
<dbReference type="PANTHER" id="PTHR11849">
    <property type="entry name" value="ETS"/>
    <property type="match status" value="1"/>
</dbReference>
<dbReference type="GO" id="GO:0043565">
    <property type="term" value="F:sequence-specific DNA binding"/>
    <property type="evidence" value="ECO:0007669"/>
    <property type="project" value="InterPro"/>
</dbReference>
<proteinExistence type="inferred from homology"/>
<feature type="domain" description="ETS" evidence="5">
    <location>
        <begin position="386"/>
        <end position="469"/>
    </location>
</feature>
<organism evidence="7 8">
    <name type="scientific">Chironomus riparius</name>
    <dbReference type="NCBI Taxonomy" id="315576"/>
    <lineage>
        <taxon>Eukaryota</taxon>
        <taxon>Metazoa</taxon>
        <taxon>Ecdysozoa</taxon>
        <taxon>Arthropoda</taxon>
        <taxon>Hexapoda</taxon>
        <taxon>Insecta</taxon>
        <taxon>Pterygota</taxon>
        <taxon>Neoptera</taxon>
        <taxon>Endopterygota</taxon>
        <taxon>Diptera</taxon>
        <taxon>Nematocera</taxon>
        <taxon>Chironomoidea</taxon>
        <taxon>Chironomidae</taxon>
        <taxon>Chironominae</taxon>
        <taxon>Chironomus</taxon>
    </lineage>
</organism>
<dbReference type="Pfam" id="PF02198">
    <property type="entry name" value="SAM_PNT"/>
    <property type="match status" value="1"/>
</dbReference>
<dbReference type="GO" id="GO:0000981">
    <property type="term" value="F:DNA-binding transcription factor activity, RNA polymerase II-specific"/>
    <property type="evidence" value="ECO:0007669"/>
    <property type="project" value="TreeGrafter"/>
</dbReference>
<feature type="region of interest" description="Disordered" evidence="4">
    <location>
        <begin position="1"/>
        <end position="26"/>
    </location>
</feature>
<feature type="compositionally biased region" description="Low complexity" evidence="4">
    <location>
        <begin position="348"/>
        <end position="367"/>
    </location>
</feature>
<dbReference type="OrthoDB" id="6408625at2759"/>
<dbReference type="PANTHER" id="PTHR11849:SF201">
    <property type="entry name" value="ETS DNA-BINDING PROTEIN POKKURI"/>
    <property type="match status" value="1"/>
</dbReference>
<evidence type="ECO:0008006" key="9">
    <source>
        <dbReference type="Google" id="ProtNLM"/>
    </source>
</evidence>
<feature type="compositionally biased region" description="Low complexity" evidence="4">
    <location>
        <begin position="602"/>
        <end position="622"/>
    </location>
</feature>
<feature type="compositionally biased region" description="Low complexity" evidence="4">
    <location>
        <begin position="298"/>
        <end position="307"/>
    </location>
</feature>
<feature type="region of interest" description="Disordered" evidence="4">
    <location>
        <begin position="599"/>
        <end position="646"/>
    </location>
</feature>
<protein>
    <recommendedName>
        <fullName evidence="9">Ets DNA-binding protein pokkuri</fullName>
    </recommendedName>
</protein>
<feature type="region of interest" description="Disordered" evidence="4">
    <location>
        <begin position="202"/>
        <end position="322"/>
    </location>
</feature>
<gene>
    <name evidence="7" type="ORF">CHIRRI_LOCUS4362</name>
</gene>
<dbReference type="InterPro" id="IPR036390">
    <property type="entry name" value="WH_DNA-bd_sf"/>
</dbReference>
<keyword evidence="3" id="KW-0539">Nucleus</keyword>
<dbReference type="FunFam" id="1.10.10.10:FF:000516">
    <property type="entry name" value="ets DNA-binding protein pokkuri"/>
    <property type="match status" value="1"/>
</dbReference>
<dbReference type="PRINTS" id="PR00454">
    <property type="entry name" value="ETSDOMAIN"/>
</dbReference>
<dbReference type="PROSITE" id="PS00346">
    <property type="entry name" value="ETS_DOMAIN_2"/>
    <property type="match status" value="1"/>
</dbReference>
<sequence>MKKLNNDHNHDIHKEQSEEAERTRQASNKMKLLPIPLSPLGGPPLGMWNSDLLWRYPTTPTSPLADLKTQLPPQLSSDPRIWGREEVVVFLRWTEREFDLPKFELDLFQMNGKALCLLTKNDLAERCPGAGDIIHNVLQLLIRDTQMLHRHLPSSPITPTNRYPLSPHSHPPTPNWSSLAPPLDNPFYANHLQHFMQSNSVTLSPAPSIDSQGGSPPNQEASSTVYSTNLSNENGQSSGASDSTDMRSNSASGSDSARHSGQNGTSSGSSSHHSDSEEESFKHKIPKLLPPPMHHKSSSLSLQKQSPPVTPINKEPPTSTSNLLHQHQFGIDFKPHSIFFNGQMDALNGNNGSGSSSTSPSTPNTPGYMKREFFPDTPTEPNTNGRLLWDFLQQLLNDHQQRYSNYIAWKCRDTGVFKIVDPAGLAKLWGIQKNHLSMNYDKMSRALRYYYRVNILRKVQGERHCYQFLRNPTELKSIKNISLLRQSMANQQQQQTSSSSNTSTTASSSQVTQAALQASALASLLPQSTTNFHHLTAALVQSKMEFNSQNNVEEEPHDLSTSSSSNERKFMGKDCYPLIHGANGLTTIQLLRQHQESLSQGLLNSHTSPSSSPTSLSPPIHHLSLHKEHREHSDEDMPTDLRKNYD</sequence>
<dbReference type="PROSITE" id="PS50061">
    <property type="entry name" value="ETS_DOMAIN_3"/>
    <property type="match status" value="1"/>
</dbReference>
<dbReference type="InterPro" id="IPR036388">
    <property type="entry name" value="WH-like_DNA-bd_sf"/>
</dbReference>
<dbReference type="Gene3D" id="1.10.150.50">
    <property type="entry name" value="Transcription Factor, Ets-1"/>
    <property type="match status" value="1"/>
</dbReference>
<comment type="subcellular location">
    <subcellularLocation>
        <location evidence="3">Nucleus</location>
    </subcellularLocation>
</comment>